<comment type="similarity">
    <text evidence="8">Belongs to the protein kinase superfamily. Ser/Thr protein kinase family.</text>
</comment>
<keyword evidence="8" id="KW-0519">Myristate</keyword>
<sequence length="96" mass="11019">MQEAVDWKKKGDIAFRRKDFSEAIDCYTQFLDLGMISATVFVRRSLCYLMSKMGKEALDDAMKAQRHFTSVVRCIVSPVCCSCCPWNGEGIPYRTY</sequence>
<comment type="catalytic activity">
    <reaction evidence="8">
        <text>L-threonyl-[protein] + ATP = O-phospho-L-threonyl-[protein] + ADP + H(+)</text>
        <dbReference type="Rhea" id="RHEA:46608"/>
        <dbReference type="Rhea" id="RHEA-COMP:11060"/>
        <dbReference type="Rhea" id="RHEA-COMP:11605"/>
        <dbReference type="ChEBI" id="CHEBI:15378"/>
        <dbReference type="ChEBI" id="CHEBI:30013"/>
        <dbReference type="ChEBI" id="CHEBI:30616"/>
        <dbReference type="ChEBI" id="CHEBI:61977"/>
        <dbReference type="ChEBI" id="CHEBI:456216"/>
        <dbReference type="EC" id="2.7.11.1"/>
    </reaction>
</comment>
<dbReference type="PANTHER" id="PTHR45863">
    <property type="entry name" value="SERINE/THREONINE-PROTEIN KINASE BSK5"/>
    <property type="match status" value="1"/>
</dbReference>
<comment type="catalytic activity">
    <reaction evidence="8">
        <text>L-seryl-[protein] + ATP = O-phospho-L-seryl-[protein] + ADP + H(+)</text>
        <dbReference type="Rhea" id="RHEA:17989"/>
        <dbReference type="Rhea" id="RHEA-COMP:9863"/>
        <dbReference type="Rhea" id="RHEA-COMP:11604"/>
        <dbReference type="ChEBI" id="CHEBI:15378"/>
        <dbReference type="ChEBI" id="CHEBI:29999"/>
        <dbReference type="ChEBI" id="CHEBI:30616"/>
        <dbReference type="ChEBI" id="CHEBI:83421"/>
        <dbReference type="ChEBI" id="CHEBI:456216"/>
        <dbReference type="EC" id="2.7.11.1"/>
    </reaction>
</comment>
<dbReference type="EMBL" id="KI517683">
    <property type="protein sequence ID" value="ESQ36805.1"/>
    <property type="molecule type" value="Genomic_DNA"/>
</dbReference>
<comment type="subcellular location">
    <subcellularLocation>
        <location evidence="8">Cell membrane</location>
        <topology evidence="8">Lipid-anchor</topology>
    </subcellularLocation>
</comment>
<evidence type="ECO:0000256" key="2">
    <source>
        <dbReference type="ARBA" id="ARBA00022527"/>
    </source>
</evidence>
<protein>
    <recommendedName>
        <fullName evidence="8">Serine/threonine-protein kinase BSK</fullName>
        <ecNumber evidence="8">2.7.11.1</ecNumber>
    </recommendedName>
    <alternativeName>
        <fullName evidence="8">Brassinosteroid-signaling kinase</fullName>
    </alternativeName>
</protein>
<accession>V4KG96</accession>
<dbReference type="PANTHER" id="PTHR45863:SF13">
    <property type="entry name" value="SERINE_THREONINE-PROTEIN KINASE BSK4"/>
    <property type="match status" value="1"/>
</dbReference>
<dbReference type="AlphaFoldDB" id="V4KG96"/>
<dbReference type="InterPro" id="IPR058209">
    <property type="entry name" value="TPR_BSK1_C"/>
</dbReference>
<gene>
    <name evidence="10" type="ORF">EUTSA_v10010042mg</name>
</gene>
<dbReference type="EC" id="2.7.11.1" evidence="8"/>
<dbReference type="GO" id="GO:0106310">
    <property type="term" value="F:protein serine kinase activity"/>
    <property type="evidence" value="ECO:0007669"/>
    <property type="project" value="UniProtKB-UniRule"/>
</dbReference>
<reference evidence="10 11" key="1">
    <citation type="journal article" date="2013" name="Front. Plant Sci.">
        <title>The Reference Genome of the Halophytic Plant Eutrema salsugineum.</title>
        <authorList>
            <person name="Yang R."/>
            <person name="Jarvis D.E."/>
            <person name="Chen H."/>
            <person name="Beilstein M.A."/>
            <person name="Grimwood J."/>
            <person name="Jenkins J."/>
            <person name="Shu S."/>
            <person name="Prochnik S."/>
            <person name="Xin M."/>
            <person name="Ma C."/>
            <person name="Schmutz J."/>
            <person name="Wing R.A."/>
            <person name="Mitchell-Olds T."/>
            <person name="Schumaker K.S."/>
            <person name="Wang X."/>
        </authorList>
    </citation>
    <scope>NUCLEOTIDE SEQUENCE [LARGE SCALE GENOMIC DNA]</scope>
</reference>
<name>V4KG96_EUTSA</name>
<evidence type="ECO:0000256" key="5">
    <source>
        <dbReference type="ARBA" id="ARBA00022777"/>
    </source>
</evidence>
<keyword evidence="3 8" id="KW-0808">Transferase</keyword>
<dbReference type="GO" id="GO:0004674">
    <property type="term" value="F:protein serine/threonine kinase activity"/>
    <property type="evidence" value="ECO:0007669"/>
    <property type="project" value="UniProtKB-UniRule"/>
</dbReference>
<keyword evidence="6 8" id="KW-0067">ATP-binding</keyword>
<comment type="function">
    <text evidence="8">Serine/threonine kinase that acts as positive regulator of brassinosteroid (BR) signaling downstream of the receptor kinase BRI1.</text>
</comment>
<dbReference type="GO" id="GO:0005524">
    <property type="term" value="F:ATP binding"/>
    <property type="evidence" value="ECO:0007669"/>
    <property type="project" value="UniProtKB-UniRule"/>
</dbReference>
<evidence type="ECO:0000256" key="7">
    <source>
        <dbReference type="ARBA" id="ARBA00023136"/>
    </source>
</evidence>
<dbReference type="InterPro" id="IPR045845">
    <property type="entry name" value="BSK"/>
</dbReference>
<dbReference type="Gramene" id="ESQ36805">
    <property type="protein sequence ID" value="ESQ36805"/>
    <property type="gene ID" value="EUTSA_v10010042mg"/>
</dbReference>
<keyword evidence="1 8" id="KW-1003">Cell membrane</keyword>
<dbReference type="Gene3D" id="1.25.40.10">
    <property type="entry name" value="Tetratricopeptide repeat domain"/>
    <property type="match status" value="1"/>
</dbReference>
<dbReference type="GO" id="GO:0005886">
    <property type="term" value="C:plasma membrane"/>
    <property type="evidence" value="ECO:0007669"/>
    <property type="project" value="UniProtKB-SubCell"/>
</dbReference>
<evidence type="ECO:0000256" key="3">
    <source>
        <dbReference type="ARBA" id="ARBA00022679"/>
    </source>
</evidence>
<evidence type="ECO:0000256" key="4">
    <source>
        <dbReference type="ARBA" id="ARBA00022741"/>
    </source>
</evidence>
<keyword evidence="8" id="KW-0449">Lipoprotein</keyword>
<organism evidence="10 11">
    <name type="scientific">Eutrema salsugineum</name>
    <name type="common">Saltwater cress</name>
    <name type="synonym">Sisymbrium salsugineum</name>
    <dbReference type="NCBI Taxonomy" id="72664"/>
    <lineage>
        <taxon>Eukaryota</taxon>
        <taxon>Viridiplantae</taxon>
        <taxon>Streptophyta</taxon>
        <taxon>Embryophyta</taxon>
        <taxon>Tracheophyta</taxon>
        <taxon>Spermatophyta</taxon>
        <taxon>Magnoliopsida</taxon>
        <taxon>eudicotyledons</taxon>
        <taxon>Gunneridae</taxon>
        <taxon>Pentapetalae</taxon>
        <taxon>rosids</taxon>
        <taxon>malvids</taxon>
        <taxon>Brassicales</taxon>
        <taxon>Brassicaceae</taxon>
        <taxon>Eutremeae</taxon>
        <taxon>Eutrema</taxon>
    </lineage>
</organism>
<proteinExistence type="inferred from homology"/>
<keyword evidence="8" id="KW-1070">Brassinosteroid signaling pathway</keyword>
<dbReference type="Pfam" id="PF25575">
    <property type="entry name" value="TPR_BSK1_C"/>
    <property type="match status" value="1"/>
</dbReference>
<keyword evidence="4 8" id="KW-0547">Nucleotide-binding</keyword>
<evidence type="ECO:0000259" key="9">
    <source>
        <dbReference type="Pfam" id="PF25575"/>
    </source>
</evidence>
<dbReference type="SUPFAM" id="SSF48452">
    <property type="entry name" value="TPR-like"/>
    <property type="match status" value="1"/>
</dbReference>
<dbReference type="KEGG" id="eus:EUTSA_v10010042mg"/>
<keyword evidence="7 8" id="KW-0472">Membrane</keyword>
<evidence type="ECO:0000256" key="1">
    <source>
        <dbReference type="ARBA" id="ARBA00022475"/>
    </source>
</evidence>
<feature type="domain" description="Serine/threonine-protein kinase BSK1-like TPR repeats" evidence="9">
    <location>
        <begin position="1"/>
        <end position="68"/>
    </location>
</feature>
<keyword evidence="2 8" id="KW-0723">Serine/threonine-protein kinase</keyword>
<keyword evidence="11" id="KW-1185">Reference proteome</keyword>
<dbReference type="InterPro" id="IPR011990">
    <property type="entry name" value="TPR-like_helical_dom_sf"/>
</dbReference>
<evidence type="ECO:0000256" key="6">
    <source>
        <dbReference type="ARBA" id="ARBA00022840"/>
    </source>
</evidence>
<evidence type="ECO:0000256" key="8">
    <source>
        <dbReference type="RuleBase" id="RU369005"/>
    </source>
</evidence>
<dbReference type="Proteomes" id="UP000030689">
    <property type="component" value="Unassembled WGS sequence"/>
</dbReference>
<evidence type="ECO:0000313" key="11">
    <source>
        <dbReference type="Proteomes" id="UP000030689"/>
    </source>
</evidence>
<evidence type="ECO:0000313" key="10">
    <source>
        <dbReference type="EMBL" id="ESQ36805.1"/>
    </source>
</evidence>
<comment type="subunit">
    <text evidence="8">Interacts with BRI1.</text>
</comment>
<dbReference type="STRING" id="72664.V4KG96"/>
<keyword evidence="5 8" id="KW-0418">Kinase</keyword>
<dbReference type="GO" id="GO:0009742">
    <property type="term" value="P:brassinosteroid mediated signaling pathway"/>
    <property type="evidence" value="ECO:0007669"/>
    <property type="project" value="UniProtKB-UniRule"/>
</dbReference>